<keyword evidence="1" id="KW-0001">2Fe-2S</keyword>
<reference evidence="6 7" key="1">
    <citation type="journal article" date="2013" name="PLoS ONE">
        <title>Cultivation and Complete Genome Sequencing of Gloeobacter kilaueensis sp. nov., from a Lava Cave in Kilauea Caldera, Hawai'i.</title>
        <authorList>
            <person name="Saw J.H."/>
            <person name="Schatz M."/>
            <person name="Brown M.V."/>
            <person name="Kunkel D.D."/>
            <person name="Foster J.S."/>
            <person name="Shick H."/>
            <person name="Christensen S."/>
            <person name="Hou S."/>
            <person name="Wan X."/>
            <person name="Donachie S.P."/>
        </authorList>
    </citation>
    <scope>NUCLEOTIDE SEQUENCE [LARGE SCALE GENOMIC DNA]</scope>
    <source>
        <strain evidence="7">JS</strain>
    </source>
</reference>
<protein>
    <submittedName>
        <fullName evidence="6">Rieske (2Fe-2S) domain-containing protein</fullName>
    </submittedName>
</protein>
<organism evidence="6 7">
    <name type="scientific">Gloeobacter kilaueensis (strain ATCC BAA-2537 / CCAP 1431/1 / ULC 316 / JS1)</name>
    <dbReference type="NCBI Taxonomy" id="1183438"/>
    <lineage>
        <taxon>Bacteria</taxon>
        <taxon>Bacillati</taxon>
        <taxon>Cyanobacteriota</taxon>
        <taxon>Cyanophyceae</taxon>
        <taxon>Gloeobacterales</taxon>
        <taxon>Gloeobacteraceae</taxon>
        <taxon>Gloeobacter</taxon>
    </lineage>
</organism>
<dbReference type="SUPFAM" id="SSF50022">
    <property type="entry name" value="ISP domain"/>
    <property type="match status" value="1"/>
</dbReference>
<keyword evidence="4" id="KW-0411">Iron-sulfur</keyword>
<keyword evidence="7" id="KW-1185">Reference proteome</keyword>
<dbReference type="STRING" id="1183438.GKIL_2281"/>
<name>U5QHS4_GLOK1</name>
<keyword evidence="3" id="KW-0408">Iron</keyword>
<dbReference type="eggNOG" id="COG2146">
    <property type="taxonomic scope" value="Bacteria"/>
</dbReference>
<dbReference type="Proteomes" id="UP000017396">
    <property type="component" value="Chromosome"/>
</dbReference>
<keyword evidence="2" id="KW-0479">Metal-binding</keyword>
<dbReference type="InterPro" id="IPR036922">
    <property type="entry name" value="Rieske_2Fe-2S_sf"/>
</dbReference>
<dbReference type="Pfam" id="PF00355">
    <property type="entry name" value="Rieske"/>
    <property type="match status" value="1"/>
</dbReference>
<dbReference type="GO" id="GO:0051537">
    <property type="term" value="F:2 iron, 2 sulfur cluster binding"/>
    <property type="evidence" value="ECO:0007669"/>
    <property type="project" value="UniProtKB-KW"/>
</dbReference>
<gene>
    <name evidence="6" type="ORF">GKIL_2281</name>
</gene>
<feature type="domain" description="Rieske" evidence="5">
    <location>
        <begin position="1"/>
        <end position="90"/>
    </location>
</feature>
<dbReference type="PROSITE" id="PS51296">
    <property type="entry name" value="RIESKE"/>
    <property type="match status" value="1"/>
</dbReference>
<dbReference type="PANTHER" id="PTHR21496">
    <property type="entry name" value="FERREDOXIN-RELATED"/>
    <property type="match status" value="1"/>
</dbReference>
<proteinExistence type="predicted"/>
<dbReference type="EMBL" id="CP003587">
    <property type="protein sequence ID" value="AGY58527.1"/>
    <property type="molecule type" value="Genomic_DNA"/>
</dbReference>
<dbReference type="KEGG" id="glj:GKIL_2281"/>
<dbReference type="Gene3D" id="2.102.10.10">
    <property type="entry name" value="Rieske [2Fe-2S] iron-sulphur domain"/>
    <property type="match status" value="1"/>
</dbReference>
<accession>U5QHS4</accession>
<evidence type="ECO:0000259" key="5">
    <source>
        <dbReference type="PROSITE" id="PS51296"/>
    </source>
</evidence>
<evidence type="ECO:0000313" key="6">
    <source>
        <dbReference type="EMBL" id="AGY58527.1"/>
    </source>
</evidence>
<dbReference type="GO" id="GO:0004497">
    <property type="term" value="F:monooxygenase activity"/>
    <property type="evidence" value="ECO:0007669"/>
    <property type="project" value="UniProtKB-ARBA"/>
</dbReference>
<dbReference type="GO" id="GO:0046872">
    <property type="term" value="F:metal ion binding"/>
    <property type="evidence" value="ECO:0007669"/>
    <property type="project" value="UniProtKB-KW"/>
</dbReference>
<evidence type="ECO:0000256" key="4">
    <source>
        <dbReference type="ARBA" id="ARBA00023014"/>
    </source>
</evidence>
<dbReference type="GO" id="GO:0016705">
    <property type="term" value="F:oxidoreductase activity, acting on paired donors, with incorporation or reduction of molecular oxygen"/>
    <property type="evidence" value="ECO:0007669"/>
    <property type="project" value="UniProtKB-ARBA"/>
</dbReference>
<dbReference type="HOGENOM" id="CLU_055690_5_2_3"/>
<evidence type="ECO:0000256" key="2">
    <source>
        <dbReference type="ARBA" id="ARBA00022723"/>
    </source>
</evidence>
<evidence type="ECO:0000256" key="1">
    <source>
        <dbReference type="ARBA" id="ARBA00022714"/>
    </source>
</evidence>
<dbReference type="PANTHER" id="PTHR21496:SF23">
    <property type="entry name" value="3-PHENYLPROPIONATE_CINNAMIC ACID DIOXYGENASE FERREDOXIN SUBUNIT"/>
    <property type="match status" value="1"/>
</dbReference>
<sequence length="93" mass="10388">MSAQKPHLVEWAGGEIAVFRVNGAFYALDNLCPHKEAPLVAGSQVFEDGQTWVSCPWHRFLFDPATGRCDRAGFDTRAYPVTIEEGQLYIQVC</sequence>
<dbReference type="AlphaFoldDB" id="U5QHS4"/>
<dbReference type="InterPro" id="IPR017941">
    <property type="entry name" value="Rieske_2Fe-2S"/>
</dbReference>
<evidence type="ECO:0000313" key="7">
    <source>
        <dbReference type="Proteomes" id="UP000017396"/>
    </source>
</evidence>
<evidence type="ECO:0000256" key="3">
    <source>
        <dbReference type="ARBA" id="ARBA00023004"/>
    </source>
</evidence>